<dbReference type="GO" id="GO:0003700">
    <property type="term" value="F:DNA-binding transcription factor activity"/>
    <property type="evidence" value="ECO:0007669"/>
    <property type="project" value="InterPro"/>
</dbReference>
<dbReference type="InterPro" id="IPR036388">
    <property type="entry name" value="WH-like_DNA-bd_sf"/>
</dbReference>
<dbReference type="PRINTS" id="PR00039">
    <property type="entry name" value="HTHLYSR"/>
</dbReference>
<reference evidence="6" key="2">
    <citation type="submission" date="2020-09" db="EMBL/GenBank/DDBJ databases">
        <authorList>
            <person name="Sun Q."/>
            <person name="Kim S."/>
        </authorList>
    </citation>
    <scope>NUCLEOTIDE SEQUENCE</scope>
    <source>
        <strain evidence="6">KCTC 32182</strain>
    </source>
</reference>
<evidence type="ECO:0000259" key="5">
    <source>
        <dbReference type="PROSITE" id="PS50931"/>
    </source>
</evidence>
<evidence type="ECO:0000313" key="6">
    <source>
        <dbReference type="EMBL" id="GGY25892.1"/>
    </source>
</evidence>
<dbReference type="Pfam" id="PF00126">
    <property type="entry name" value="HTH_1"/>
    <property type="match status" value="1"/>
</dbReference>
<keyword evidence="4" id="KW-0804">Transcription</keyword>
<proteinExistence type="inferred from homology"/>
<dbReference type="GO" id="GO:0032993">
    <property type="term" value="C:protein-DNA complex"/>
    <property type="evidence" value="ECO:0007669"/>
    <property type="project" value="TreeGrafter"/>
</dbReference>
<sequence>MNLRQIQFAVAVAEEENFTRAADRCHIVQSALSHQIAKLEESLGVRLFERTSRRVRLTADGKTFLPLARQLLADERRLREEMDASRGLVRGTLAIGIISAPGQLPVVDALARFHARYPQVNIRLYVGMSEALVDDVGEGRADVALIGVRPEEPAPRLPHRLVQEEHLVALLPPGHSLAGADTLRLSDIAGQTLVDFYAGSGARRQTDQAFSAKGIPRHVSFEISHNSLLEQIVRAGLAIGLVPESLAASIRDLVTRPIEDAPARRVYCVHAEAPTPAADAFLAMLFAPPDHDNPARSPDNRQS</sequence>
<dbReference type="CDD" id="cd08436">
    <property type="entry name" value="PBP2_LTTR_like_3"/>
    <property type="match status" value="1"/>
</dbReference>
<dbReference type="SUPFAM" id="SSF46785">
    <property type="entry name" value="Winged helix' DNA-binding domain"/>
    <property type="match status" value="1"/>
</dbReference>
<dbReference type="PANTHER" id="PTHR30346:SF30">
    <property type="entry name" value="SMALL NEUTRAL PROTEASE REGULATORY PROTEIN"/>
    <property type="match status" value="1"/>
</dbReference>
<evidence type="ECO:0000313" key="7">
    <source>
        <dbReference type="Proteomes" id="UP000645257"/>
    </source>
</evidence>
<dbReference type="InterPro" id="IPR005119">
    <property type="entry name" value="LysR_subst-bd"/>
</dbReference>
<comment type="caution">
    <text evidence="6">The sequence shown here is derived from an EMBL/GenBank/DDBJ whole genome shotgun (WGS) entry which is preliminary data.</text>
</comment>
<organism evidence="6 7">
    <name type="scientific">Paludibacterium paludis</name>
    <dbReference type="NCBI Taxonomy" id="1225769"/>
    <lineage>
        <taxon>Bacteria</taxon>
        <taxon>Pseudomonadati</taxon>
        <taxon>Pseudomonadota</taxon>
        <taxon>Betaproteobacteria</taxon>
        <taxon>Neisseriales</taxon>
        <taxon>Chromobacteriaceae</taxon>
        <taxon>Paludibacterium</taxon>
    </lineage>
</organism>
<evidence type="ECO:0000256" key="4">
    <source>
        <dbReference type="ARBA" id="ARBA00023163"/>
    </source>
</evidence>
<dbReference type="InterPro" id="IPR000847">
    <property type="entry name" value="LysR_HTH_N"/>
</dbReference>
<dbReference type="Pfam" id="PF03466">
    <property type="entry name" value="LysR_substrate"/>
    <property type="match status" value="1"/>
</dbReference>
<keyword evidence="7" id="KW-1185">Reference proteome</keyword>
<dbReference type="EMBL" id="BMYX01000022">
    <property type="protein sequence ID" value="GGY25892.1"/>
    <property type="molecule type" value="Genomic_DNA"/>
</dbReference>
<keyword evidence="2" id="KW-0805">Transcription regulation</keyword>
<dbReference type="FunFam" id="1.10.10.10:FF:000001">
    <property type="entry name" value="LysR family transcriptional regulator"/>
    <property type="match status" value="1"/>
</dbReference>
<dbReference type="GO" id="GO:0003677">
    <property type="term" value="F:DNA binding"/>
    <property type="evidence" value="ECO:0007669"/>
    <property type="project" value="UniProtKB-KW"/>
</dbReference>
<dbReference type="RefSeq" id="WP_189536144.1">
    <property type="nucleotide sequence ID" value="NZ_BMYX01000022.1"/>
</dbReference>
<gene>
    <name evidence="6" type="ORF">GCM10011289_31790</name>
</gene>
<keyword evidence="3" id="KW-0238">DNA-binding</keyword>
<dbReference type="AlphaFoldDB" id="A0A918UBX7"/>
<reference evidence="6" key="1">
    <citation type="journal article" date="2014" name="Int. J. Syst. Evol. Microbiol.">
        <title>Complete genome sequence of Corynebacterium casei LMG S-19264T (=DSM 44701T), isolated from a smear-ripened cheese.</title>
        <authorList>
            <consortium name="US DOE Joint Genome Institute (JGI-PGF)"/>
            <person name="Walter F."/>
            <person name="Albersmeier A."/>
            <person name="Kalinowski J."/>
            <person name="Ruckert C."/>
        </authorList>
    </citation>
    <scope>NUCLEOTIDE SEQUENCE</scope>
    <source>
        <strain evidence="6">KCTC 32182</strain>
    </source>
</reference>
<evidence type="ECO:0000256" key="1">
    <source>
        <dbReference type="ARBA" id="ARBA00009437"/>
    </source>
</evidence>
<dbReference type="InterPro" id="IPR036390">
    <property type="entry name" value="WH_DNA-bd_sf"/>
</dbReference>
<dbReference type="Gene3D" id="1.10.10.10">
    <property type="entry name" value="Winged helix-like DNA-binding domain superfamily/Winged helix DNA-binding domain"/>
    <property type="match status" value="1"/>
</dbReference>
<dbReference type="SUPFAM" id="SSF53850">
    <property type="entry name" value="Periplasmic binding protein-like II"/>
    <property type="match status" value="1"/>
</dbReference>
<dbReference type="PANTHER" id="PTHR30346">
    <property type="entry name" value="TRANSCRIPTIONAL DUAL REGULATOR HCAR-RELATED"/>
    <property type="match status" value="1"/>
</dbReference>
<protein>
    <submittedName>
        <fullName evidence="6">LysR family transcriptional regulator</fullName>
    </submittedName>
</protein>
<comment type="similarity">
    <text evidence="1">Belongs to the LysR transcriptional regulatory family.</text>
</comment>
<dbReference type="PROSITE" id="PS50931">
    <property type="entry name" value="HTH_LYSR"/>
    <property type="match status" value="1"/>
</dbReference>
<accession>A0A918UBX7</accession>
<dbReference type="Proteomes" id="UP000645257">
    <property type="component" value="Unassembled WGS sequence"/>
</dbReference>
<dbReference type="Gene3D" id="3.40.190.290">
    <property type="match status" value="1"/>
</dbReference>
<name>A0A918UBX7_9NEIS</name>
<feature type="domain" description="HTH lysR-type" evidence="5">
    <location>
        <begin position="1"/>
        <end position="58"/>
    </location>
</feature>
<evidence type="ECO:0000256" key="2">
    <source>
        <dbReference type="ARBA" id="ARBA00023015"/>
    </source>
</evidence>
<evidence type="ECO:0000256" key="3">
    <source>
        <dbReference type="ARBA" id="ARBA00023125"/>
    </source>
</evidence>